<organism evidence="3 4">
    <name type="scientific">Coniosporium apollinis</name>
    <dbReference type="NCBI Taxonomy" id="61459"/>
    <lineage>
        <taxon>Eukaryota</taxon>
        <taxon>Fungi</taxon>
        <taxon>Dikarya</taxon>
        <taxon>Ascomycota</taxon>
        <taxon>Pezizomycotina</taxon>
        <taxon>Dothideomycetes</taxon>
        <taxon>Dothideomycetes incertae sedis</taxon>
        <taxon>Coniosporium</taxon>
    </lineage>
</organism>
<evidence type="ECO:0000313" key="4">
    <source>
        <dbReference type="Proteomes" id="UP001172684"/>
    </source>
</evidence>
<feature type="transmembrane region" description="Helical" evidence="2">
    <location>
        <begin position="99"/>
        <end position="121"/>
    </location>
</feature>
<accession>A0ABQ9NL56</accession>
<feature type="transmembrane region" description="Helical" evidence="2">
    <location>
        <begin position="165"/>
        <end position="184"/>
    </location>
</feature>
<name>A0ABQ9NL56_9PEZI</name>
<feature type="transmembrane region" description="Helical" evidence="2">
    <location>
        <begin position="196"/>
        <end position="213"/>
    </location>
</feature>
<gene>
    <name evidence="3" type="ORF">H2201_006971</name>
</gene>
<keyword evidence="4" id="KW-1185">Reference proteome</keyword>
<keyword evidence="2" id="KW-0812">Transmembrane</keyword>
<keyword evidence="2" id="KW-0472">Membrane</keyword>
<comment type="caution">
    <text evidence="3">The sequence shown here is derived from an EMBL/GenBank/DDBJ whole genome shotgun (WGS) entry which is preliminary data.</text>
</comment>
<evidence type="ECO:0000313" key="3">
    <source>
        <dbReference type="EMBL" id="KAJ9660390.1"/>
    </source>
</evidence>
<dbReference type="InterPro" id="IPR018750">
    <property type="entry name" value="DUF2306_membrane"/>
</dbReference>
<proteinExistence type="predicted"/>
<reference evidence="3" key="1">
    <citation type="submission" date="2022-10" db="EMBL/GenBank/DDBJ databases">
        <title>Culturing micro-colonial fungi from biological soil crusts in the Mojave desert and describing Neophaeococcomyces mojavensis, and introducing the new genera and species Taxawa tesnikishii.</title>
        <authorList>
            <person name="Kurbessoian T."/>
            <person name="Stajich J.E."/>
        </authorList>
    </citation>
    <scope>NUCLEOTIDE SEQUENCE</scope>
    <source>
        <strain evidence="3">TK_1</strain>
    </source>
</reference>
<sequence length="355" mass="39547">MNSNTNPIQPIEVDSDSSTRKPEATHEQTPANAFLRSYRKVYKTFGFNKGYNFPLYIIFAGAMLGFSLARLEYLSIGDRFAKGAAPGEWYWYRAGHYRIGITLHLGAILPAGILMIFQFVPAIRYKALLFHRINGWTIVLLVTIANVGALMIARRAFGGRVETQTGVGLLVILTSGGLTMAIYNIKRLQIDQHRAWMLRTMFWFGTIITMRIVQNFAYRILTTIGSYYTHMSCDEIQFLYGGAARPVMGRYPQCFADNMTTDGEVAIHAQFNAEAGPEEAGAVLQLSFGLAVWVAILLHTVGVEIYLALTPAESERLRCVSYEKQLEAGMSHPGSAGLTVDRWSDAPKWSPPVKA</sequence>
<feature type="compositionally biased region" description="Basic and acidic residues" evidence="1">
    <location>
        <begin position="17"/>
        <end position="26"/>
    </location>
</feature>
<feature type="region of interest" description="Disordered" evidence="1">
    <location>
        <begin position="331"/>
        <end position="355"/>
    </location>
</feature>
<evidence type="ECO:0000256" key="1">
    <source>
        <dbReference type="SAM" id="MobiDB-lite"/>
    </source>
</evidence>
<feature type="transmembrane region" description="Helical" evidence="2">
    <location>
        <begin position="53"/>
        <end position="71"/>
    </location>
</feature>
<feature type="region of interest" description="Disordered" evidence="1">
    <location>
        <begin position="1"/>
        <end position="28"/>
    </location>
</feature>
<dbReference type="EMBL" id="JAPDRL010000066">
    <property type="protein sequence ID" value="KAJ9660390.1"/>
    <property type="molecule type" value="Genomic_DNA"/>
</dbReference>
<feature type="transmembrane region" description="Helical" evidence="2">
    <location>
        <begin position="133"/>
        <end position="153"/>
    </location>
</feature>
<dbReference type="Proteomes" id="UP001172684">
    <property type="component" value="Unassembled WGS sequence"/>
</dbReference>
<protein>
    <recommendedName>
        <fullName evidence="5">DUF2306 domain-containing protein</fullName>
    </recommendedName>
</protein>
<evidence type="ECO:0000256" key="2">
    <source>
        <dbReference type="SAM" id="Phobius"/>
    </source>
</evidence>
<keyword evidence="2" id="KW-1133">Transmembrane helix</keyword>
<evidence type="ECO:0008006" key="5">
    <source>
        <dbReference type="Google" id="ProtNLM"/>
    </source>
</evidence>
<dbReference type="Pfam" id="PF10067">
    <property type="entry name" value="DUF2306"/>
    <property type="match status" value="1"/>
</dbReference>